<reference evidence="3 4" key="1">
    <citation type="submission" date="2018-03" db="EMBL/GenBank/DDBJ databases">
        <title>Draft Genome Sequences of the Obligatory Marine Myxobacteria Enhygromyxa salina SWB005.</title>
        <authorList>
            <person name="Poehlein A."/>
            <person name="Moghaddam J.A."/>
            <person name="Harms H."/>
            <person name="Alanjari M."/>
            <person name="Koenig G.M."/>
            <person name="Daniel R."/>
            <person name="Schaeberle T.F."/>
        </authorList>
    </citation>
    <scope>NUCLEOTIDE SEQUENCE [LARGE SCALE GENOMIC DNA]</scope>
    <source>
        <strain evidence="3 4">SWB005</strain>
    </source>
</reference>
<evidence type="ECO:0000256" key="2">
    <source>
        <dbReference type="SAM" id="Phobius"/>
    </source>
</evidence>
<comment type="caution">
    <text evidence="3">The sequence shown here is derived from an EMBL/GenBank/DDBJ whole genome shotgun (WGS) entry which is preliminary data.</text>
</comment>
<feature type="compositionally biased region" description="Acidic residues" evidence="1">
    <location>
        <begin position="40"/>
        <end position="58"/>
    </location>
</feature>
<sequence>MRAASEPEPWYSEVPVSDDKDPERGDAKAPDQDGAKVDTENSDDGDTDDAELDDLDGEGFDRAVADARDRVLSPGEDLDPDLGERPYTAEEAGLRSKAGWGRSPIISAAVIVVGLFLLIATWSDFRYFLRSAQSEPRDLGTVSEIYQDGEFSERFDNEWVVLEGDPDVQHAARMQGRDGWIGFLRLIEADASLFVSIPRATQNTNNEFPGRFEGRMRRISEVPQWDKLQTFFNAEEITDIIDLDPASVASALGSGARKVALVDGGELELAPDDKLRVVVAQSSAMVQLGRTTWPTRAQADEIMKVLGKPWAFVEKRDTVWVYTVALGADASLELFQELTRALNNGEDLASADPKVGGLVLPRRATYLVDFGDLSVDGAGDSAELSFTYGSNTAGTGWKVEGDALVPVPLDGGRLAVPSAAIEAVRVERSLVADPKGYLLMVDQHPKDVWPSAVMFGAVFGVVLLNAWALLVALRRRRSAELS</sequence>
<name>A0A2S9XBR0_9BACT</name>
<dbReference type="Proteomes" id="UP000237968">
    <property type="component" value="Unassembled WGS sequence"/>
</dbReference>
<keyword evidence="2" id="KW-1133">Transmembrane helix</keyword>
<dbReference type="EMBL" id="PVNK01000286">
    <property type="protein sequence ID" value="PRP90293.1"/>
    <property type="molecule type" value="Genomic_DNA"/>
</dbReference>
<gene>
    <name evidence="3" type="ORF">ENSA5_65890</name>
</gene>
<proteinExistence type="predicted"/>
<evidence type="ECO:0000256" key="1">
    <source>
        <dbReference type="SAM" id="MobiDB-lite"/>
    </source>
</evidence>
<feature type="compositionally biased region" description="Basic and acidic residues" evidence="1">
    <location>
        <begin position="59"/>
        <end position="71"/>
    </location>
</feature>
<keyword evidence="4" id="KW-1185">Reference proteome</keyword>
<evidence type="ECO:0000313" key="3">
    <source>
        <dbReference type="EMBL" id="PRP90293.1"/>
    </source>
</evidence>
<organism evidence="3 4">
    <name type="scientific">Enhygromyxa salina</name>
    <dbReference type="NCBI Taxonomy" id="215803"/>
    <lineage>
        <taxon>Bacteria</taxon>
        <taxon>Pseudomonadati</taxon>
        <taxon>Myxococcota</taxon>
        <taxon>Polyangia</taxon>
        <taxon>Nannocystales</taxon>
        <taxon>Nannocystaceae</taxon>
        <taxon>Enhygromyxa</taxon>
    </lineage>
</organism>
<feature type="compositionally biased region" description="Basic and acidic residues" evidence="1">
    <location>
        <begin position="17"/>
        <end position="39"/>
    </location>
</feature>
<evidence type="ECO:0000313" key="4">
    <source>
        <dbReference type="Proteomes" id="UP000237968"/>
    </source>
</evidence>
<accession>A0A2S9XBR0</accession>
<dbReference type="AlphaFoldDB" id="A0A2S9XBR0"/>
<protein>
    <submittedName>
        <fullName evidence="3">Uncharacterized protein</fullName>
    </submittedName>
</protein>
<feature type="region of interest" description="Disordered" evidence="1">
    <location>
        <begin position="1"/>
        <end position="85"/>
    </location>
</feature>
<feature type="transmembrane region" description="Helical" evidence="2">
    <location>
        <begin position="448"/>
        <end position="473"/>
    </location>
</feature>
<keyword evidence="2" id="KW-0812">Transmembrane</keyword>
<keyword evidence="2" id="KW-0472">Membrane</keyword>
<feature type="transmembrane region" description="Helical" evidence="2">
    <location>
        <begin position="105"/>
        <end position="123"/>
    </location>
</feature>